<gene>
    <name evidence="2" type="ORF">OESDEN_02308</name>
</gene>
<dbReference type="GO" id="GO:0015074">
    <property type="term" value="P:DNA integration"/>
    <property type="evidence" value="ECO:0007669"/>
    <property type="project" value="InterPro"/>
</dbReference>
<dbReference type="InterPro" id="IPR036397">
    <property type="entry name" value="RNaseH_sf"/>
</dbReference>
<dbReference type="AlphaFoldDB" id="A0A0B1TQQ4"/>
<dbReference type="Pfam" id="PF17921">
    <property type="entry name" value="Integrase_H2C2"/>
    <property type="match status" value="1"/>
</dbReference>
<evidence type="ECO:0000259" key="1">
    <source>
        <dbReference type="PROSITE" id="PS50994"/>
    </source>
</evidence>
<proteinExistence type="predicted"/>
<sequence length="401" mass="46465">MKFINTTIYCKLGNPSKLKLEHVGFEKFTPSVSITTEKFETAERLIIRYHYREANVELQKYLTKIKAKEDIYGLFREATRMANAKIQQERKYPILLLASRHLNAIIATHYHVKTFHSGVSRCIAKIREKFFIPKIRRLLRTTITHCVTCKRYQERAYAYPPSHDLPKERVLRNNSVIEFLGAFRKLIARRGTPELVISDNASSFKLGSEILVNELPQYHKDSSVRSFTTYNGLRWKFITPFAPRKGGFYERLVGSVKMSLKKIIHKAILIPRSLETLLVEIEGMLNTRPITPIHDSSADAKSFATNRLDSTIGTSPFVTKSKNEGKVNYTYHNTETEEFAKAWFHSLNVNLDFWAIWQRDYLAALAQRHQVKENKFGHKTFPEEGDLVLLKKSQLKDRSGH</sequence>
<evidence type="ECO:0000313" key="2">
    <source>
        <dbReference type="EMBL" id="KHJ97710.1"/>
    </source>
</evidence>
<feature type="domain" description="Integrase catalytic" evidence="1">
    <location>
        <begin position="176"/>
        <end position="309"/>
    </location>
</feature>
<protein>
    <recommendedName>
        <fullName evidence="1">Integrase catalytic domain-containing protein</fullName>
    </recommendedName>
</protein>
<organism evidence="2 3">
    <name type="scientific">Oesophagostomum dentatum</name>
    <name type="common">Nodular worm</name>
    <dbReference type="NCBI Taxonomy" id="61180"/>
    <lineage>
        <taxon>Eukaryota</taxon>
        <taxon>Metazoa</taxon>
        <taxon>Ecdysozoa</taxon>
        <taxon>Nematoda</taxon>
        <taxon>Chromadorea</taxon>
        <taxon>Rhabditida</taxon>
        <taxon>Rhabditina</taxon>
        <taxon>Rhabditomorpha</taxon>
        <taxon>Strongyloidea</taxon>
        <taxon>Strongylidae</taxon>
        <taxon>Oesophagostomum</taxon>
    </lineage>
</organism>
<dbReference type="SUPFAM" id="SSF53098">
    <property type="entry name" value="Ribonuclease H-like"/>
    <property type="match status" value="1"/>
</dbReference>
<accession>A0A0B1TQQ4</accession>
<dbReference type="PROSITE" id="PS50994">
    <property type="entry name" value="INTEGRASE"/>
    <property type="match status" value="1"/>
</dbReference>
<dbReference type="Gene3D" id="1.10.340.70">
    <property type="match status" value="1"/>
</dbReference>
<dbReference type="Gene3D" id="3.30.420.10">
    <property type="entry name" value="Ribonuclease H-like superfamily/Ribonuclease H"/>
    <property type="match status" value="1"/>
</dbReference>
<evidence type="ECO:0000313" key="3">
    <source>
        <dbReference type="Proteomes" id="UP000053660"/>
    </source>
</evidence>
<dbReference type="Proteomes" id="UP000053660">
    <property type="component" value="Unassembled WGS sequence"/>
</dbReference>
<reference evidence="2 3" key="1">
    <citation type="submission" date="2014-03" db="EMBL/GenBank/DDBJ databases">
        <title>Draft genome of the hookworm Oesophagostomum dentatum.</title>
        <authorList>
            <person name="Mitreva M."/>
        </authorList>
    </citation>
    <scope>NUCLEOTIDE SEQUENCE [LARGE SCALE GENOMIC DNA]</scope>
    <source>
        <strain evidence="2 3">OD-Hann</strain>
    </source>
</reference>
<dbReference type="InterPro" id="IPR012337">
    <property type="entry name" value="RNaseH-like_sf"/>
</dbReference>
<dbReference type="GO" id="GO:0003676">
    <property type="term" value="F:nucleic acid binding"/>
    <property type="evidence" value="ECO:0007669"/>
    <property type="project" value="InterPro"/>
</dbReference>
<dbReference type="EMBL" id="KN549410">
    <property type="protein sequence ID" value="KHJ97710.1"/>
    <property type="molecule type" value="Genomic_DNA"/>
</dbReference>
<dbReference type="InterPro" id="IPR001584">
    <property type="entry name" value="Integrase_cat-core"/>
</dbReference>
<dbReference type="PANTHER" id="PTHR47331">
    <property type="entry name" value="PHD-TYPE DOMAIN-CONTAINING PROTEIN"/>
    <property type="match status" value="1"/>
</dbReference>
<keyword evidence="3" id="KW-1185">Reference proteome</keyword>
<name>A0A0B1TQQ4_OESDE</name>
<dbReference type="InterPro" id="IPR041588">
    <property type="entry name" value="Integrase_H2C2"/>
</dbReference>
<dbReference type="OrthoDB" id="5871302at2759"/>